<keyword evidence="3" id="KW-1185">Reference proteome</keyword>
<sequence>MSRSLYPFHAQDISVLARSLVKQWSDQAKAPGHVQMLNMLVRASGYRNFQHFRTQVDAGPIPPMAAKPETAPDEGALTSDVKRLLRYFDSEGHLIRWPGKYSCRLPCLWVIWAGIPARRVLNERQVNQVIQAGERVGDHVLLRRELVDHGLLIRTPDGSQYRRVEQMPPAEVRHLLHLMFQRRRRRPDGAIKSP</sequence>
<comment type="caution">
    <text evidence="2">The sequence shown here is derived from an EMBL/GenBank/DDBJ whole genome shotgun (WGS) entry which is preliminary data.</text>
</comment>
<feature type="domain" description="DUF2087" evidence="1">
    <location>
        <begin position="93"/>
        <end position="163"/>
    </location>
</feature>
<evidence type="ECO:0000313" key="3">
    <source>
        <dbReference type="Proteomes" id="UP000233293"/>
    </source>
</evidence>
<dbReference type="InterPro" id="IPR018656">
    <property type="entry name" value="DUF2087"/>
</dbReference>
<dbReference type="Pfam" id="PF09860">
    <property type="entry name" value="DUF2087"/>
    <property type="match status" value="1"/>
</dbReference>
<dbReference type="Proteomes" id="UP000233293">
    <property type="component" value="Unassembled WGS sequence"/>
</dbReference>
<reference evidence="3" key="1">
    <citation type="submission" date="2017-12" db="EMBL/GenBank/DDBJ databases">
        <title>Draft genome sequence of Telmatospirillum siberiense 26-4b1T, an acidotolerant peatland alphaproteobacterium potentially involved in sulfur cycling.</title>
        <authorList>
            <person name="Hausmann B."/>
            <person name="Pjevac P."/>
            <person name="Schreck K."/>
            <person name="Herbold C.W."/>
            <person name="Daims H."/>
            <person name="Wagner M."/>
            <person name="Pester M."/>
            <person name="Loy A."/>
        </authorList>
    </citation>
    <scope>NUCLEOTIDE SEQUENCE [LARGE SCALE GENOMIC DNA]</scope>
    <source>
        <strain evidence="3">26-4b1</strain>
    </source>
</reference>
<dbReference type="OrthoDB" id="6867569at2"/>
<gene>
    <name evidence="2" type="ORF">CWS72_07715</name>
</gene>
<evidence type="ECO:0000313" key="2">
    <source>
        <dbReference type="EMBL" id="PKU25209.1"/>
    </source>
</evidence>
<evidence type="ECO:0000259" key="1">
    <source>
        <dbReference type="Pfam" id="PF09860"/>
    </source>
</evidence>
<dbReference type="EMBL" id="PIUM01000006">
    <property type="protein sequence ID" value="PKU25209.1"/>
    <property type="molecule type" value="Genomic_DNA"/>
</dbReference>
<organism evidence="2 3">
    <name type="scientific">Telmatospirillum siberiense</name>
    <dbReference type="NCBI Taxonomy" id="382514"/>
    <lineage>
        <taxon>Bacteria</taxon>
        <taxon>Pseudomonadati</taxon>
        <taxon>Pseudomonadota</taxon>
        <taxon>Alphaproteobacteria</taxon>
        <taxon>Rhodospirillales</taxon>
        <taxon>Rhodospirillaceae</taxon>
        <taxon>Telmatospirillum</taxon>
    </lineage>
</organism>
<dbReference type="RefSeq" id="WP_101250136.1">
    <property type="nucleotide sequence ID" value="NZ_PIUM01000006.1"/>
</dbReference>
<name>A0A2N3PXU3_9PROT</name>
<proteinExistence type="predicted"/>
<dbReference type="AlphaFoldDB" id="A0A2N3PXU3"/>
<accession>A0A2N3PXU3</accession>
<protein>
    <recommendedName>
        <fullName evidence="1">DUF2087 domain-containing protein</fullName>
    </recommendedName>
</protein>